<dbReference type="AlphaFoldDB" id="A0AB94IEC2"/>
<dbReference type="SUPFAM" id="SSF53756">
    <property type="entry name" value="UDP-Glycosyltransferase/glycogen phosphorylase"/>
    <property type="match status" value="1"/>
</dbReference>
<evidence type="ECO:0000313" key="2">
    <source>
        <dbReference type="Proteomes" id="UP000506160"/>
    </source>
</evidence>
<proteinExistence type="predicted"/>
<dbReference type="Proteomes" id="UP000506160">
    <property type="component" value="Unassembled WGS sequence"/>
</dbReference>
<gene>
    <name evidence="1" type="ORF">O970_01775</name>
</gene>
<dbReference type="RefSeq" id="WP_130575706.1">
    <property type="nucleotide sequence ID" value="NZ_AWGA01000016.1"/>
</dbReference>
<name>A0AB94IEC2_9GAMM</name>
<dbReference type="EMBL" id="AWGA01000016">
    <property type="protein sequence ID" value="TEA27814.1"/>
    <property type="molecule type" value="Genomic_DNA"/>
</dbReference>
<accession>A0AB94IEC2</accession>
<sequence length="104" mass="12284">MDTTVTHRLYTLYVTKYQHALSFNQPKRTMYDTNIIYNENKHISDRMLYVLKLLNLPTNTYQYTVNFPEAIKSKVKNFIAQTIPNKLIILNPFASEKIHCLSNK</sequence>
<reference evidence="1 2" key="1">
    <citation type="journal article" date="2014" name="Appl. Environ. Microbiol.">
        <title>Genomic features of a bumble bee symbiont reflect its host environment.</title>
        <authorList>
            <person name="Martinson V.G."/>
            <person name="Magoc T."/>
            <person name="Koch H."/>
            <person name="Salzberg S.L."/>
            <person name="Moran N.A."/>
        </authorList>
    </citation>
    <scope>NUCLEOTIDE SEQUENCE [LARGE SCALE GENOMIC DNA]</scope>
    <source>
        <strain evidence="1 2">Bimp</strain>
    </source>
</reference>
<evidence type="ECO:0000313" key="1">
    <source>
        <dbReference type="EMBL" id="TEA27814.1"/>
    </source>
</evidence>
<organism evidence="1 2">
    <name type="scientific">Candidatus Schmidhempelia bombi str. Bimp</name>
    <dbReference type="NCBI Taxonomy" id="1387197"/>
    <lineage>
        <taxon>Bacteria</taxon>
        <taxon>Pseudomonadati</taxon>
        <taxon>Pseudomonadota</taxon>
        <taxon>Gammaproteobacteria</taxon>
        <taxon>Orbales</taxon>
        <taxon>Orbaceae</taxon>
        <taxon>Candidatus Schmidhempelia</taxon>
    </lineage>
</organism>
<keyword evidence="2" id="KW-1185">Reference proteome</keyword>
<protein>
    <submittedName>
        <fullName evidence="1">Uncharacterized protein</fullName>
    </submittedName>
</protein>
<comment type="caution">
    <text evidence="1">The sequence shown here is derived from an EMBL/GenBank/DDBJ whole genome shotgun (WGS) entry which is preliminary data.</text>
</comment>